<dbReference type="InterPro" id="IPR016187">
    <property type="entry name" value="CTDL_fold"/>
</dbReference>
<evidence type="ECO:0000313" key="3">
    <source>
        <dbReference type="EMBL" id="CAJ1953927.1"/>
    </source>
</evidence>
<sequence length="880" mass="94378">MQDADETKQESKRPESSRHRERGKQRKPSRRRSSDRNEAKPSRRRSADRDETKPSRRPSADRDEPDQERKGREASRDIVETNKESKPSAREEADREAKSRARKPSSTASKSPSKSRQQMDRDAKQRAKSSRSRSADSNDSLSKSARDRDSKAKHRVRPNTRASAPGVVQEYNDDEGDRRRRNKESGSSSRHTKAGAVSSSAGASPLCSPSKHTKAGAVPSSSSASRRMREKMDADSKPKEPEISLKPEPETTTLAGSLVEGDDAIVATAVDEEEVVQSKEAPLIIPPTTRPEEEPIMTSPPPKPFYCKGAFWIAALFIIAGAGVGIFFATQSNNETALPANGEAARPVPEETERPTTSPTFLPSAFPSSTPTETLIYEPPSEEDCVAVSNGDDLVGQENLNLQTFNIPMDVVLSTPVDSEIVRGALQERLQEMLMPELIGCASASRRVRGRQLVSSPYTIANGKVLVQVGQDTPCTRSTEPNCLHVSVKLDMYVRGSERPFDLVSLILQVLGPEGLLTSKLSLQSPFLQIFIVTVASGTITLAPSSTPTVVSSENPTLFPTESPSTDPTTAPVTFPTTEEPTGSPTVAPTVLSTPEPTILPTPVPTTSSPTFAPVVDATPLPTPTPTFAPTKGPTLSPSKTSSVSPSIAQSGMPSSSPSVAESAAPSTTPPTFGPTHEPTEVASNSPTLAPSSNPSVNEPFGNQFTSSTYVLYHTNDFSDPYEFGTREAAAAGCAAIGLDLCPMIAIENGDICAAGWMTDAVGYWISNPRPGCRTTPGFVEWVDREFAGAYCCGRPLYLPRDFSYIYDTREEARAACADEGLVLCTPQQIEGADYCAYGWLDTLWGLWSSGSNPVGCGPRGLNVGDNDGTAGAYCCASNQ</sequence>
<feature type="region of interest" description="Disordered" evidence="1">
    <location>
        <begin position="339"/>
        <end position="373"/>
    </location>
</feature>
<feature type="compositionally biased region" description="Low complexity" evidence="1">
    <location>
        <begin position="194"/>
        <end position="204"/>
    </location>
</feature>
<accession>A0AAD2JIS6</accession>
<feature type="transmembrane region" description="Helical" evidence="2">
    <location>
        <begin position="309"/>
        <end position="329"/>
    </location>
</feature>
<dbReference type="InterPro" id="IPR039715">
    <property type="entry name" value="ZCCHC10"/>
</dbReference>
<evidence type="ECO:0000313" key="4">
    <source>
        <dbReference type="Proteomes" id="UP001295423"/>
    </source>
</evidence>
<feature type="region of interest" description="Disordered" evidence="1">
    <location>
        <begin position="546"/>
        <end position="700"/>
    </location>
</feature>
<comment type="caution">
    <text evidence="3">The sequence shown here is derived from an EMBL/GenBank/DDBJ whole genome shotgun (WGS) entry which is preliminary data.</text>
</comment>
<keyword evidence="2" id="KW-0812">Transmembrane</keyword>
<feature type="compositionally biased region" description="Polar residues" evidence="1">
    <location>
        <begin position="546"/>
        <end position="593"/>
    </location>
</feature>
<name>A0AAD2JIS6_9STRA</name>
<dbReference type="PANTHER" id="PTHR13491:SF0">
    <property type="entry name" value="ZINC FINGER CCHC DOMAIN-CONTAINING PROTEIN 10"/>
    <property type="match status" value="1"/>
</dbReference>
<dbReference type="PANTHER" id="PTHR13491">
    <property type="entry name" value="ZCCHC10 PROTEIN"/>
    <property type="match status" value="1"/>
</dbReference>
<feature type="compositionally biased region" description="Basic and acidic residues" evidence="1">
    <location>
        <begin position="32"/>
        <end position="99"/>
    </location>
</feature>
<dbReference type="SUPFAM" id="SSF56436">
    <property type="entry name" value="C-type lectin-like"/>
    <property type="match status" value="1"/>
</dbReference>
<evidence type="ECO:0000256" key="1">
    <source>
        <dbReference type="SAM" id="MobiDB-lite"/>
    </source>
</evidence>
<gene>
    <name evidence="3" type="ORF">CYCCA115_LOCUS14525</name>
</gene>
<keyword evidence="4" id="KW-1185">Reference proteome</keyword>
<feature type="compositionally biased region" description="Low complexity" evidence="1">
    <location>
        <begin position="104"/>
        <end position="116"/>
    </location>
</feature>
<reference evidence="3" key="1">
    <citation type="submission" date="2023-08" db="EMBL/GenBank/DDBJ databases">
        <authorList>
            <person name="Audoor S."/>
            <person name="Bilcke G."/>
        </authorList>
    </citation>
    <scope>NUCLEOTIDE SEQUENCE</scope>
</reference>
<protein>
    <submittedName>
        <fullName evidence="3">Uncharacterized protein</fullName>
    </submittedName>
</protein>
<feature type="compositionally biased region" description="Basic and acidic residues" evidence="1">
    <location>
        <begin position="1"/>
        <end position="18"/>
    </location>
</feature>
<feature type="compositionally biased region" description="Polar residues" evidence="1">
    <location>
        <begin position="682"/>
        <end position="700"/>
    </location>
</feature>
<keyword evidence="2" id="KW-1133">Transmembrane helix</keyword>
<dbReference type="AlphaFoldDB" id="A0AAD2JIS6"/>
<feature type="region of interest" description="Disordered" evidence="1">
    <location>
        <begin position="1"/>
        <end position="250"/>
    </location>
</feature>
<feature type="compositionally biased region" description="Basic residues" evidence="1">
    <location>
        <begin position="19"/>
        <end position="31"/>
    </location>
</feature>
<proteinExistence type="predicted"/>
<evidence type="ECO:0000256" key="2">
    <source>
        <dbReference type="SAM" id="Phobius"/>
    </source>
</evidence>
<organism evidence="3 4">
    <name type="scientific">Cylindrotheca closterium</name>
    <dbReference type="NCBI Taxonomy" id="2856"/>
    <lineage>
        <taxon>Eukaryota</taxon>
        <taxon>Sar</taxon>
        <taxon>Stramenopiles</taxon>
        <taxon>Ochrophyta</taxon>
        <taxon>Bacillariophyta</taxon>
        <taxon>Bacillariophyceae</taxon>
        <taxon>Bacillariophycidae</taxon>
        <taxon>Bacillariales</taxon>
        <taxon>Bacillariaceae</taxon>
        <taxon>Cylindrotheca</taxon>
    </lineage>
</organism>
<dbReference type="EMBL" id="CAKOGP040001847">
    <property type="protein sequence ID" value="CAJ1953927.1"/>
    <property type="molecule type" value="Genomic_DNA"/>
</dbReference>
<feature type="compositionally biased region" description="Basic and acidic residues" evidence="1">
    <location>
        <begin position="230"/>
        <end position="249"/>
    </location>
</feature>
<feature type="compositionally biased region" description="Low complexity" evidence="1">
    <location>
        <begin position="628"/>
        <end position="667"/>
    </location>
</feature>
<dbReference type="Proteomes" id="UP001295423">
    <property type="component" value="Unassembled WGS sequence"/>
</dbReference>
<keyword evidence="2" id="KW-0472">Membrane</keyword>